<dbReference type="EMBL" id="NBSK02000002">
    <property type="protein sequence ID" value="KAJ0223759.1"/>
    <property type="molecule type" value="Genomic_DNA"/>
</dbReference>
<dbReference type="PANTHER" id="PTHR48102:SF6">
    <property type="entry name" value="CLP PROTEASE REGULATORY SUBUNIT CLPX1, MITOCHONDRIAL"/>
    <property type="match status" value="1"/>
</dbReference>
<dbReference type="InterPro" id="IPR050052">
    <property type="entry name" value="ATP-dep_Clp_protease_ClpX"/>
</dbReference>
<comment type="caution">
    <text evidence="1">The sequence shown here is derived from an EMBL/GenBank/DDBJ whole genome shotgun (WGS) entry which is preliminary data.</text>
</comment>
<protein>
    <submittedName>
        <fullName evidence="1">Uncharacterized protein</fullName>
    </submittedName>
</protein>
<dbReference type="Gene3D" id="3.40.50.300">
    <property type="entry name" value="P-loop containing nucleotide triphosphate hydrolases"/>
    <property type="match status" value="1"/>
</dbReference>
<evidence type="ECO:0000313" key="2">
    <source>
        <dbReference type="Proteomes" id="UP000235145"/>
    </source>
</evidence>
<name>A0A9R1XW14_LACSA</name>
<sequence length="286" mass="32255">MPKFLVHLFYMDYLQVKSSSHIMFIRTRNHRFVCEVESSDLIAYGLIPEFVGRFPILDNLLALTKPQPVPVLPQPKNALGKRYNKLFQMNQLSILSSQQSTDLLMKNVNLHYTESALRLITRKAITKNTGAVIPNERTGKDIIDVVVVDEEAVGSGAKILHGEAALAHYLSQHLIGNLEGIFAPGWIGYGNAYAPKEADDQAMCHLPKLAEQFLAETLDVVQDIDWVISLGNAFAKQYELYTYDDEHSALLHRVLFNALAVFALREINLSKVSYCFTLLFNIFVIE</sequence>
<dbReference type="PANTHER" id="PTHR48102">
    <property type="entry name" value="ATP-DEPENDENT CLP PROTEASE ATP-BINDING SUBUNIT CLPX-LIKE, MITOCHONDRIAL-RELATED"/>
    <property type="match status" value="1"/>
</dbReference>
<reference evidence="1 2" key="1">
    <citation type="journal article" date="2017" name="Nat. Commun.">
        <title>Genome assembly with in vitro proximity ligation data and whole-genome triplication in lettuce.</title>
        <authorList>
            <person name="Reyes-Chin-Wo S."/>
            <person name="Wang Z."/>
            <person name="Yang X."/>
            <person name="Kozik A."/>
            <person name="Arikit S."/>
            <person name="Song C."/>
            <person name="Xia L."/>
            <person name="Froenicke L."/>
            <person name="Lavelle D.O."/>
            <person name="Truco M.J."/>
            <person name="Xia R."/>
            <person name="Zhu S."/>
            <person name="Xu C."/>
            <person name="Xu H."/>
            <person name="Xu X."/>
            <person name="Cox K."/>
            <person name="Korf I."/>
            <person name="Meyers B.C."/>
            <person name="Michelmore R.W."/>
        </authorList>
    </citation>
    <scope>NUCLEOTIDE SEQUENCE [LARGE SCALE GENOMIC DNA]</scope>
    <source>
        <strain evidence="2">cv. Salinas</strain>
        <tissue evidence="1">Seedlings</tissue>
    </source>
</reference>
<organism evidence="1 2">
    <name type="scientific">Lactuca sativa</name>
    <name type="common">Garden lettuce</name>
    <dbReference type="NCBI Taxonomy" id="4236"/>
    <lineage>
        <taxon>Eukaryota</taxon>
        <taxon>Viridiplantae</taxon>
        <taxon>Streptophyta</taxon>
        <taxon>Embryophyta</taxon>
        <taxon>Tracheophyta</taxon>
        <taxon>Spermatophyta</taxon>
        <taxon>Magnoliopsida</taxon>
        <taxon>eudicotyledons</taxon>
        <taxon>Gunneridae</taxon>
        <taxon>Pentapetalae</taxon>
        <taxon>asterids</taxon>
        <taxon>campanulids</taxon>
        <taxon>Asterales</taxon>
        <taxon>Asteraceae</taxon>
        <taxon>Cichorioideae</taxon>
        <taxon>Cichorieae</taxon>
        <taxon>Lactucinae</taxon>
        <taxon>Lactuca</taxon>
    </lineage>
</organism>
<dbReference type="InterPro" id="IPR027417">
    <property type="entry name" value="P-loop_NTPase"/>
</dbReference>
<dbReference type="GO" id="GO:0005759">
    <property type="term" value="C:mitochondrial matrix"/>
    <property type="evidence" value="ECO:0000318"/>
    <property type="project" value="GO_Central"/>
</dbReference>
<dbReference type="AlphaFoldDB" id="A0A9R1XW14"/>
<dbReference type="GO" id="GO:0051603">
    <property type="term" value="P:proteolysis involved in protein catabolic process"/>
    <property type="evidence" value="ECO:0000318"/>
    <property type="project" value="GO_Central"/>
</dbReference>
<keyword evidence="2" id="KW-1185">Reference proteome</keyword>
<evidence type="ECO:0000313" key="1">
    <source>
        <dbReference type="EMBL" id="KAJ0223759.1"/>
    </source>
</evidence>
<dbReference type="GO" id="GO:0005524">
    <property type="term" value="F:ATP binding"/>
    <property type="evidence" value="ECO:0000318"/>
    <property type="project" value="GO_Central"/>
</dbReference>
<dbReference type="Proteomes" id="UP000235145">
    <property type="component" value="Unassembled WGS sequence"/>
</dbReference>
<accession>A0A9R1XW14</accession>
<dbReference type="GO" id="GO:0016887">
    <property type="term" value="F:ATP hydrolysis activity"/>
    <property type="evidence" value="ECO:0000318"/>
    <property type="project" value="GO_Central"/>
</dbReference>
<dbReference type="Gene3D" id="1.10.8.60">
    <property type="match status" value="1"/>
</dbReference>
<gene>
    <name evidence="1" type="ORF">LSAT_V11C200087480</name>
</gene>
<proteinExistence type="predicted"/>